<evidence type="ECO:0000256" key="5">
    <source>
        <dbReference type="ARBA" id="ARBA00023136"/>
    </source>
</evidence>
<dbReference type="EMBL" id="VICB01000001">
    <property type="protein sequence ID" value="TQD45043.1"/>
    <property type="molecule type" value="Genomic_DNA"/>
</dbReference>
<dbReference type="GO" id="GO:0005886">
    <property type="term" value="C:plasma membrane"/>
    <property type="evidence" value="ECO:0007669"/>
    <property type="project" value="UniProtKB-SubCell"/>
</dbReference>
<accession>A0A508A893</accession>
<evidence type="ECO:0000256" key="6">
    <source>
        <dbReference type="SAM" id="MobiDB-lite"/>
    </source>
</evidence>
<name>A0A508A893_9ACTO</name>
<dbReference type="Pfam" id="PF04024">
    <property type="entry name" value="PspC"/>
    <property type="match status" value="1"/>
</dbReference>
<evidence type="ECO:0000256" key="3">
    <source>
        <dbReference type="ARBA" id="ARBA00022692"/>
    </source>
</evidence>
<dbReference type="Proteomes" id="UP000319010">
    <property type="component" value="Unassembled WGS sequence"/>
</dbReference>
<evidence type="ECO:0000313" key="9">
    <source>
        <dbReference type="EMBL" id="TQD45043.1"/>
    </source>
</evidence>
<feature type="domain" description="Phage shock protein PspC N-terminal" evidence="8">
    <location>
        <begin position="80"/>
        <end position="134"/>
    </location>
</feature>
<proteinExistence type="predicted"/>
<feature type="transmembrane region" description="Helical" evidence="7">
    <location>
        <begin position="318"/>
        <end position="337"/>
    </location>
</feature>
<reference evidence="9 10" key="1">
    <citation type="submission" date="2019-06" db="EMBL/GenBank/DDBJ databases">
        <title>Draft genome sequence of Actinomyces johnsonii CCUG 34287T.</title>
        <authorList>
            <person name="Salva-Serra F."/>
            <person name="Cardew S."/>
            <person name="Moore E."/>
        </authorList>
    </citation>
    <scope>NUCLEOTIDE SEQUENCE [LARGE SCALE GENOMIC DNA]</scope>
    <source>
        <strain evidence="9 10">CCUG 34287</strain>
    </source>
</reference>
<evidence type="ECO:0000256" key="2">
    <source>
        <dbReference type="ARBA" id="ARBA00022475"/>
    </source>
</evidence>
<comment type="subcellular location">
    <subcellularLocation>
        <location evidence="1">Cell membrane</location>
        <topology evidence="1">Single-pass membrane protein</topology>
    </subcellularLocation>
</comment>
<keyword evidence="4 7" id="KW-1133">Transmembrane helix</keyword>
<feature type="compositionally biased region" description="Polar residues" evidence="6">
    <location>
        <begin position="226"/>
        <end position="249"/>
    </location>
</feature>
<feature type="region of interest" description="Disordered" evidence="6">
    <location>
        <begin position="1"/>
        <end position="73"/>
    </location>
</feature>
<evidence type="ECO:0000259" key="8">
    <source>
        <dbReference type="Pfam" id="PF04024"/>
    </source>
</evidence>
<feature type="region of interest" description="Disordered" evidence="6">
    <location>
        <begin position="659"/>
        <end position="698"/>
    </location>
</feature>
<keyword evidence="3 7" id="KW-0812">Transmembrane</keyword>
<sequence>MNDMPTPPSNGGSPADSTSSDSSGTAGSQAGGAQYSSQQRPHYGPQPDPGPAYQPYGEAQPGPRDGSTHRFFNSLRGSGLMRTNERWVAGVAGGVAHRFGLDPILVRCVWVVLSIFSGIGLVLYGVAWALLPEESDGRIHLEEALSGRFNAGLAGAIGMTIVGMSTIGDGFIPGWYIGLWGLPGIAAPVWTLFWLGLTLLAVVFAVRFAQNRRGGRGAPRSPQGPQPWQTAQQNASQAPGSRTSDQTGQAASPTASDSSVSSTSSTSYAPGSSAPTFGRPTNGPTWQNRSYRQYQPYQPAPAPARPPRPRRPGPGSSVSLTVLGLAFLTGAGIWYATATHRVGLLQGQFFLIGILVALLGAGIVVSGLRRRHGGWMTFLGWPALLVMAIPALVVASVTPPSLARMPFGTITDSATFASTTVTWKELSSSASGGSVTRSKDVGDLTLDLRGMPADEASRLSTINAHLDVGRLRVKTDADQPVTIKTDVDMGSVEARVSRAWTVNGRQMEPDEEGPASYDVNGKTTSAYANIRGGLNIKSTLTSSGSGEGRQAITINASVDTGAIEVTDQDDSISWYGNADESVWIVNYWSDEHGGVHRDSLPIPGMSHQAITVDDATACIRSARESADADDRSQDANWRDLSDLTSKERASYDACVQKALAGQSAAGPSPAPSETAAPAPSQTPTEQQAPAEQPPADAG</sequence>
<feature type="compositionally biased region" description="Low complexity" evidence="6">
    <location>
        <begin position="250"/>
        <end position="276"/>
    </location>
</feature>
<dbReference type="AlphaFoldDB" id="A0A508A893"/>
<dbReference type="PANTHER" id="PTHR33885:SF3">
    <property type="entry name" value="PHAGE SHOCK PROTEIN C"/>
    <property type="match status" value="1"/>
</dbReference>
<evidence type="ECO:0000313" key="10">
    <source>
        <dbReference type="Proteomes" id="UP000319010"/>
    </source>
</evidence>
<feature type="transmembrane region" description="Helical" evidence="7">
    <location>
        <begin position="349"/>
        <end position="368"/>
    </location>
</feature>
<evidence type="ECO:0000256" key="4">
    <source>
        <dbReference type="ARBA" id="ARBA00022989"/>
    </source>
</evidence>
<gene>
    <name evidence="9" type="ORF">FK256_00650</name>
</gene>
<dbReference type="InterPro" id="IPR052027">
    <property type="entry name" value="PspC"/>
</dbReference>
<feature type="transmembrane region" description="Helical" evidence="7">
    <location>
        <begin position="152"/>
        <end position="177"/>
    </location>
</feature>
<dbReference type="InterPro" id="IPR007168">
    <property type="entry name" value="Phageshock_PspC_N"/>
</dbReference>
<evidence type="ECO:0000256" key="7">
    <source>
        <dbReference type="SAM" id="Phobius"/>
    </source>
</evidence>
<feature type="transmembrane region" description="Helical" evidence="7">
    <location>
        <begin position="375"/>
        <end position="397"/>
    </location>
</feature>
<feature type="region of interest" description="Disordered" evidence="6">
    <location>
        <begin position="213"/>
        <end position="316"/>
    </location>
</feature>
<feature type="compositionally biased region" description="Low complexity" evidence="6">
    <location>
        <begin position="11"/>
        <end position="39"/>
    </location>
</feature>
<keyword evidence="2" id="KW-1003">Cell membrane</keyword>
<feature type="transmembrane region" description="Helical" evidence="7">
    <location>
        <begin position="189"/>
        <end position="209"/>
    </location>
</feature>
<dbReference type="RefSeq" id="WP_141423317.1">
    <property type="nucleotide sequence ID" value="NZ_JASPFB010000019.1"/>
</dbReference>
<dbReference type="PANTHER" id="PTHR33885">
    <property type="entry name" value="PHAGE SHOCK PROTEIN C"/>
    <property type="match status" value="1"/>
</dbReference>
<comment type="caution">
    <text evidence="9">The sequence shown here is derived from an EMBL/GenBank/DDBJ whole genome shotgun (WGS) entry which is preliminary data.</text>
</comment>
<feature type="transmembrane region" description="Helical" evidence="7">
    <location>
        <begin position="104"/>
        <end position="131"/>
    </location>
</feature>
<keyword evidence="5 7" id="KW-0472">Membrane</keyword>
<protein>
    <submittedName>
        <fullName evidence="9">PspC domain-containing protein</fullName>
    </submittedName>
</protein>
<feature type="compositionally biased region" description="Low complexity" evidence="6">
    <location>
        <begin position="660"/>
        <end position="698"/>
    </location>
</feature>
<evidence type="ECO:0000256" key="1">
    <source>
        <dbReference type="ARBA" id="ARBA00004162"/>
    </source>
</evidence>
<organism evidence="9 10">
    <name type="scientific">Actinomyces johnsonii</name>
    <dbReference type="NCBI Taxonomy" id="544581"/>
    <lineage>
        <taxon>Bacteria</taxon>
        <taxon>Bacillati</taxon>
        <taxon>Actinomycetota</taxon>
        <taxon>Actinomycetes</taxon>
        <taxon>Actinomycetales</taxon>
        <taxon>Actinomycetaceae</taxon>
        <taxon>Actinomyces</taxon>
    </lineage>
</organism>